<gene>
    <name evidence="2" type="ORF">IPF40_15455</name>
</gene>
<feature type="domain" description="Band 7" evidence="1">
    <location>
        <begin position="27"/>
        <end position="198"/>
    </location>
</feature>
<dbReference type="Pfam" id="PF01145">
    <property type="entry name" value="Band_7"/>
    <property type="match status" value="1"/>
</dbReference>
<dbReference type="InterPro" id="IPR001107">
    <property type="entry name" value="Band_7"/>
</dbReference>
<evidence type="ECO:0000313" key="2">
    <source>
        <dbReference type="EMBL" id="MBK6302347.1"/>
    </source>
</evidence>
<protein>
    <recommendedName>
        <fullName evidence="1">Band 7 domain-containing protein</fullName>
    </recommendedName>
</protein>
<accession>A0A934X6X9</accession>
<dbReference type="InterPro" id="IPR036013">
    <property type="entry name" value="Band_7/SPFH_dom_sf"/>
</dbReference>
<organism evidence="2 3">
    <name type="scientific">Candidatus Phosphoribacter hodrii</name>
    <dbReference type="NCBI Taxonomy" id="2953743"/>
    <lineage>
        <taxon>Bacteria</taxon>
        <taxon>Bacillati</taxon>
        <taxon>Actinomycetota</taxon>
        <taxon>Actinomycetes</taxon>
        <taxon>Micrococcales</taxon>
        <taxon>Dermatophilaceae</taxon>
        <taxon>Candidatus Phosphoribacter</taxon>
    </lineage>
</organism>
<sequence length="337" mass="35412">MATISTYPFVTHLRSTATMHVLHRSRGRLRHTGPGAAFWFRPMSAAISEVPVDDREQPVLITVRTADLQQVSAPGTVTYRFVDPALAATHVDFSVQLKTGAWAETPLETVGSAIHGATAAAVTQALVGSDLRTALTTDPAWLAATVRAALAADERLTSTGLAVVGVRFAVLRAEPDVERALQTPAREAIQQEADKATFERRAVAVEREAAIGQNELANQIDLAARAEHLIAQKGTNARREAQEKAAAGAIATAAEAARTTQLAQAQAEADQVVGAAAAETERAKLAAYTGMPRDLLLALAAREAAASLPQIDQLVITPDLLSSLLGRLAGGTTAQEG</sequence>
<dbReference type="EMBL" id="JADIXZ010000010">
    <property type="protein sequence ID" value="MBK6302347.1"/>
    <property type="molecule type" value="Genomic_DNA"/>
</dbReference>
<reference evidence="2 3" key="1">
    <citation type="submission" date="2020-10" db="EMBL/GenBank/DDBJ databases">
        <title>Connecting structure to function with the recovery of over 1000 high-quality activated sludge metagenome-assembled genomes encoding full-length rRNA genes using long-read sequencing.</title>
        <authorList>
            <person name="Singleton C.M."/>
            <person name="Petriglieri F."/>
            <person name="Kristensen J.M."/>
            <person name="Kirkegaard R.H."/>
            <person name="Michaelsen T.Y."/>
            <person name="Andersen M.H."/>
            <person name="Karst S.M."/>
            <person name="Dueholm M.S."/>
            <person name="Nielsen P.H."/>
            <person name="Albertsen M."/>
        </authorList>
    </citation>
    <scope>NUCLEOTIDE SEQUENCE [LARGE SCALE GENOMIC DNA]</scope>
    <source>
        <strain evidence="2">AalE_18-Q3-R2-46_BAT3C.188</strain>
    </source>
</reference>
<dbReference type="AlphaFoldDB" id="A0A934X6X9"/>
<dbReference type="Proteomes" id="UP000718281">
    <property type="component" value="Unassembled WGS sequence"/>
</dbReference>
<comment type="caution">
    <text evidence="2">The sequence shown here is derived from an EMBL/GenBank/DDBJ whole genome shotgun (WGS) entry which is preliminary data.</text>
</comment>
<evidence type="ECO:0000313" key="3">
    <source>
        <dbReference type="Proteomes" id="UP000718281"/>
    </source>
</evidence>
<proteinExistence type="predicted"/>
<evidence type="ECO:0000259" key="1">
    <source>
        <dbReference type="Pfam" id="PF01145"/>
    </source>
</evidence>
<name>A0A934X6X9_9MICO</name>
<dbReference type="Gene3D" id="3.30.479.30">
    <property type="entry name" value="Band 7 domain"/>
    <property type="match status" value="1"/>
</dbReference>